<dbReference type="Pfam" id="PF06037">
    <property type="entry name" value="DUF922"/>
    <property type="match status" value="1"/>
</dbReference>
<dbReference type="OrthoDB" id="5431540at2"/>
<evidence type="ECO:0000313" key="2">
    <source>
        <dbReference type="Proteomes" id="UP000191680"/>
    </source>
</evidence>
<protein>
    <submittedName>
        <fullName evidence="1">DUF922 domain-containing protein</fullName>
    </submittedName>
</protein>
<gene>
    <name evidence="1" type="ORF">BUL40_11510</name>
</gene>
<dbReference type="InterPro" id="IPR010321">
    <property type="entry name" value="DUF922"/>
</dbReference>
<reference evidence="1 2" key="1">
    <citation type="submission" date="2016-12" db="EMBL/GenBank/DDBJ databases">
        <authorList>
            <person name="Song W.-J."/>
            <person name="Kurnit D.M."/>
        </authorList>
    </citation>
    <scope>NUCLEOTIDE SEQUENCE [LARGE SCALE GENOMIC DNA]</scope>
    <source>
        <strain evidence="1 2">HSG9</strain>
    </source>
</reference>
<dbReference type="Proteomes" id="UP000191680">
    <property type="component" value="Unassembled WGS sequence"/>
</dbReference>
<keyword evidence="2" id="KW-1185">Reference proteome</keyword>
<sequence length="182" mass="21772">MGFGIKIVVFLFFLSSFWLRGQEYKNALVWQKEKRLTWEDFKGAVPKDADPAATTASGISYEYTANMWYHEVKVNITITAYFYPTESWYRPELANNHVLQHEQLHFDITELHARKMKFEVSRTTFTENVKEEINKIYRKTLKELKEMQERYDWETSFSRNAKAQQKWQQRISEALERLAAQP</sequence>
<comment type="caution">
    <text evidence="1">The sequence shown here is derived from an EMBL/GenBank/DDBJ whole genome shotgun (WGS) entry which is preliminary data.</text>
</comment>
<dbReference type="AlphaFoldDB" id="A0A1V6LR01"/>
<name>A0A1V6LR01_9FLAO</name>
<dbReference type="RefSeq" id="WP_080319384.1">
    <property type="nucleotide sequence ID" value="NZ_MTBC01000007.1"/>
</dbReference>
<accession>A0A1V6LR01</accession>
<evidence type="ECO:0000313" key="1">
    <source>
        <dbReference type="EMBL" id="OQD42386.1"/>
    </source>
</evidence>
<organism evidence="1 2">
    <name type="scientific">Croceivirga radicis</name>
    <dbReference type="NCBI Taxonomy" id="1929488"/>
    <lineage>
        <taxon>Bacteria</taxon>
        <taxon>Pseudomonadati</taxon>
        <taxon>Bacteroidota</taxon>
        <taxon>Flavobacteriia</taxon>
        <taxon>Flavobacteriales</taxon>
        <taxon>Flavobacteriaceae</taxon>
        <taxon>Croceivirga</taxon>
    </lineage>
</organism>
<dbReference type="EMBL" id="MTBC01000007">
    <property type="protein sequence ID" value="OQD42386.1"/>
    <property type="molecule type" value="Genomic_DNA"/>
</dbReference>
<proteinExistence type="predicted"/>